<feature type="transmembrane region" description="Helical" evidence="1">
    <location>
        <begin position="12"/>
        <end position="35"/>
    </location>
</feature>
<keyword evidence="1" id="KW-0812">Transmembrane</keyword>
<dbReference type="InterPro" id="IPR008407">
    <property type="entry name" value="Brnchd-chn_aa_trnsp_AzlD"/>
</dbReference>
<dbReference type="Proteomes" id="UP000886689">
    <property type="component" value="Unassembled WGS sequence"/>
</dbReference>
<protein>
    <submittedName>
        <fullName evidence="2">AzlD domain-containing protein</fullName>
    </submittedName>
</protein>
<evidence type="ECO:0000313" key="3">
    <source>
        <dbReference type="Proteomes" id="UP000886689"/>
    </source>
</evidence>
<gene>
    <name evidence="2" type="ORF">IPL58_10425</name>
</gene>
<dbReference type="EMBL" id="JADJUC010000010">
    <property type="protein sequence ID" value="MBK8524477.1"/>
    <property type="molecule type" value="Genomic_DNA"/>
</dbReference>
<reference evidence="2" key="1">
    <citation type="submission" date="2020-10" db="EMBL/GenBank/DDBJ databases">
        <title>Connecting structure to function with the recovery of over 1000 high-quality activated sludge metagenome-assembled genomes encoding full-length rRNA genes using long-read sequencing.</title>
        <authorList>
            <person name="Singleton C.M."/>
            <person name="Petriglieri F."/>
            <person name="Kristensen J.M."/>
            <person name="Kirkegaard R.H."/>
            <person name="Michaelsen T.Y."/>
            <person name="Andersen M.H."/>
            <person name="Karst S.M."/>
            <person name="Dueholm M.S."/>
            <person name="Nielsen P.H."/>
            <person name="Albertsen M."/>
        </authorList>
    </citation>
    <scope>NUCLEOTIDE SEQUENCE</scope>
    <source>
        <strain evidence="2">Hirt_18-Q3-R61-65_BATAC.395</strain>
    </source>
</reference>
<keyword evidence="1" id="KW-1133">Transmembrane helix</keyword>
<proteinExistence type="predicted"/>
<evidence type="ECO:0000256" key="1">
    <source>
        <dbReference type="SAM" id="Phobius"/>
    </source>
</evidence>
<name>A0A9D7K4H4_9PROT</name>
<evidence type="ECO:0000313" key="2">
    <source>
        <dbReference type="EMBL" id="MBK8524477.1"/>
    </source>
</evidence>
<dbReference type="Pfam" id="PF05437">
    <property type="entry name" value="AzlD"/>
    <property type="match status" value="1"/>
</dbReference>
<accession>A0A9D7K4H4</accession>
<comment type="caution">
    <text evidence="2">The sequence shown here is derived from an EMBL/GenBank/DDBJ whole genome shotgun (WGS) entry which is preliminary data.</text>
</comment>
<feature type="transmembrane region" description="Helical" evidence="1">
    <location>
        <begin position="94"/>
        <end position="112"/>
    </location>
</feature>
<organism evidence="2 3">
    <name type="scientific">Candidatus Proximibacter danicus</name>
    <dbReference type="NCBI Taxonomy" id="2954365"/>
    <lineage>
        <taxon>Bacteria</taxon>
        <taxon>Pseudomonadati</taxon>
        <taxon>Pseudomonadota</taxon>
        <taxon>Betaproteobacteria</taxon>
        <taxon>Candidatus Proximibacter</taxon>
    </lineage>
</organism>
<dbReference type="AlphaFoldDB" id="A0A9D7K4H4"/>
<keyword evidence="1" id="KW-0472">Membrane</keyword>
<sequence>MTEANVGFGDASLWLTFLLIGLATTLPRASFIVLGNRVVLPAVVQRALRYAPAAALAAIVVPDIVLVSGTFAPLNPKLAAAAATVAAALLSRNPWFPFIAGMGMLLALRMALGW</sequence>
<feature type="transmembrane region" description="Helical" evidence="1">
    <location>
        <begin position="47"/>
        <end position="74"/>
    </location>
</feature>